<feature type="transmembrane region" description="Helical" evidence="5">
    <location>
        <begin position="140"/>
        <end position="157"/>
    </location>
</feature>
<sequence>MTHVSFAAVLETGRFNSSTKLIVCTIIVVFLESILEAIIAFLISNISHYGFGYNVRLSKFEHKGKGSASISGIMDGLAQFFGLHECSIGFSGVIFSYLTIASTDTSQTTNSLFGMISVPSKYYPWILLLVTSFLFPSSSFVGHLFGIISGYIFVLLFERTLFISHYFNAIISKIENLVPSSIKKLDSFYHGETQYNASGGIAQQSIWNENYQSDNGSYWSKLTGGRTIGH</sequence>
<feature type="transmembrane region" description="Helical" evidence="5">
    <location>
        <begin position="81"/>
        <end position="100"/>
    </location>
</feature>
<dbReference type="STRING" id="5762.D2VV65"/>
<keyword evidence="4 5" id="KW-0472">Membrane</keyword>
<proteinExistence type="predicted"/>
<reference evidence="7 8" key="1">
    <citation type="journal article" date="2010" name="Cell">
        <title>The genome of Naegleria gruberi illuminates early eukaryotic versatility.</title>
        <authorList>
            <person name="Fritz-Laylin L.K."/>
            <person name="Prochnik S.E."/>
            <person name="Ginger M.L."/>
            <person name="Dacks J.B."/>
            <person name="Carpenter M.L."/>
            <person name="Field M.C."/>
            <person name="Kuo A."/>
            <person name="Paredez A."/>
            <person name="Chapman J."/>
            <person name="Pham J."/>
            <person name="Shu S."/>
            <person name="Neupane R."/>
            <person name="Cipriano M."/>
            <person name="Mancuso J."/>
            <person name="Tu H."/>
            <person name="Salamov A."/>
            <person name="Lindquist E."/>
            <person name="Shapiro H."/>
            <person name="Lucas S."/>
            <person name="Grigoriev I.V."/>
            <person name="Cande W.Z."/>
            <person name="Fulton C."/>
            <person name="Rokhsar D.S."/>
            <person name="Dawson S.C."/>
        </authorList>
    </citation>
    <scope>NUCLEOTIDE SEQUENCE [LARGE SCALE GENOMIC DNA]</scope>
    <source>
        <strain evidence="7 8">NEG-M</strain>
    </source>
</reference>
<dbReference type="GO" id="GO:0016020">
    <property type="term" value="C:membrane"/>
    <property type="evidence" value="ECO:0007669"/>
    <property type="project" value="UniProtKB-SubCell"/>
</dbReference>
<comment type="subcellular location">
    <subcellularLocation>
        <location evidence="1">Membrane</location>
        <topology evidence="1">Multi-pass membrane protein</topology>
    </subcellularLocation>
</comment>
<name>D2VV65_NAEGR</name>
<dbReference type="Gene3D" id="1.20.1540.10">
    <property type="entry name" value="Rhomboid-like"/>
    <property type="match status" value="1"/>
</dbReference>
<organism evidence="8">
    <name type="scientific">Naegleria gruberi</name>
    <name type="common">Amoeba</name>
    <dbReference type="NCBI Taxonomy" id="5762"/>
    <lineage>
        <taxon>Eukaryota</taxon>
        <taxon>Discoba</taxon>
        <taxon>Heterolobosea</taxon>
        <taxon>Tetramitia</taxon>
        <taxon>Eutetramitia</taxon>
        <taxon>Vahlkampfiidae</taxon>
        <taxon>Naegleria</taxon>
    </lineage>
</organism>
<dbReference type="EMBL" id="GG738901">
    <property type="protein sequence ID" value="EFC39255.1"/>
    <property type="molecule type" value="Genomic_DNA"/>
</dbReference>
<dbReference type="SUPFAM" id="SSF144091">
    <property type="entry name" value="Rhomboid-like"/>
    <property type="match status" value="1"/>
</dbReference>
<feature type="transmembrane region" description="Helical" evidence="5">
    <location>
        <begin position="112"/>
        <end position="134"/>
    </location>
</feature>
<evidence type="ECO:0000256" key="4">
    <source>
        <dbReference type="ARBA" id="ARBA00023136"/>
    </source>
</evidence>
<accession>D2VV65</accession>
<evidence type="ECO:0000256" key="5">
    <source>
        <dbReference type="SAM" id="Phobius"/>
    </source>
</evidence>
<dbReference type="GO" id="GO:0004252">
    <property type="term" value="F:serine-type endopeptidase activity"/>
    <property type="evidence" value="ECO:0007669"/>
    <property type="project" value="InterPro"/>
</dbReference>
<keyword evidence="8" id="KW-1185">Reference proteome</keyword>
<dbReference type="VEuPathDB" id="AmoebaDB:NAEGRDRAFT_72906"/>
<gene>
    <name evidence="7" type="ORF">NAEGRDRAFT_72906</name>
</gene>
<dbReference type="InterPro" id="IPR022764">
    <property type="entry name" value="Peptidase_S54_rhomboid_dom"/>
</dbReference>
<dbReference type="KEGG" id="ngr:NAEGRDRAFT_72906"/>
<protein>
    <submittedName>
        <fullName evidence="7">Predicted protein</fullName>
    </submittedName>
</protein>
<evidence type="ECO:0000256" key="2">
    <source>
        <dbReference type="ARBA" id="ARBA00022692"/>
    </source>
</evidence>
<keyword evidence="2 5" id="KW-0812">Transmembrane</keyword>
<dbReference type="InterPro" id="IPR035952">
    <property type="entry name" value="Rhomboid-like_sf"/>
</dbReference>
<evidence type="ECO:0000313" key="7">
    <source>
        <dbReference type="EMBL" id="EFC39255.1"/>
    </source>
</evidence>
<dbReference type="Pfam" id="PF01694">
    <property type="entry name" value="Rhomboid"/>
    <property type="match status" value="1"/>
</dbReference>
<dbReference type="OMA" id="KYYPWIL"/>
<keyword evidence="3 5" id="KW-1133">Transmembrane helix</keyword>
<feature type="domain" description="Peptidase S54 rhomboid" evidence="6">
    <location>
        <begin position="70"/>
        <end position="157"/>
    </location>
</feature>
<dbReference type="eggNOG" id="KOG2632">
    <property type="taxonomic scope" value="Eukaryota"/>
</dbReference>
<dbReference type="OrthoDB" id="10257275at2759"/>
<evidence type="ECO:0000313" key="8">
    <source>
        <dbReference type="Proteomes" id="UP000006671"/>
    </source>
</evidence>
<dbReference type="AlphaFoldDB" id="D2VV65"/>
<evidence type="ECO:0000256" key="3">
    <source>
        <dbReference type="ARBA" id="ARBA00022989"/>
    </source>
</evidence>
<evidence type="ECO:0000256" key="1">
    <source>
        <dbReference type="ARBA" id="ARBA00004141"/>
    </source>
</evidence>
<dbReference type="GeneID" id="8853447"/>
<dbReference type="RefSeq" id="XP_002671999.1">
    <property type="nucleotide sequence ID" value="XM_002671953.1"/>
</dbReference>
<dbReference type="Proteomes" id="UP000006671">
    <property type="component" value="Unassembled WGS sequence"/>
</dbReference>
<feature type="transmembrane region" description="Helical" evidence="5">
    <location>
        <begin position="21"/>
        <end position="43"/>
    </location>
</feature>
<dbReference type="InParanoid" id="D2VV65"/>
<evidence type="ECO:0000259" key="6">
    <source>
        <dbReference type="Pfam" id="PF01694"/>
    </source>
</evidence>